<organism evidence="2 3">
    <name type="scientific">Klebsiella phage vB_KvM-Eowyn</name>
    <dbReference type="NCBI Taxonomy" id="2762819"/>
    <lineage>
        <taxon>Viruses</taxon>
        <taxon>Duplodnaviria</taxon>
        <taxon>Heunggongvirae</taxon>
        <taxon>Uroviricota</taxon>
        <taxon>Caudoviricetes</taxon>
        <taxon>Chimalliviridae</taxon>
        <taxon>Eowynvirus</taxon>
        <taxon>Eowynvirus eowyn</taxon>
    </lineage>
</organism>
<reference evidence="2 3" key="1">
    <citation type="submission" date="2020-09" db="EMBL/GenBank/DDBJ databases">
        <authorList>
            <person name="Jameson E."/>
        </authorList>
    </citation>
    <scope>NUCLEOTIDE SEQUENCE [LARGE SCALE GENOMIC DNA]</scope>
</reference>
<evidence type="ECO:0000313" key="2">
    <source>
        <dbReference type="EMBL" id="CAD5236314.1"/>
    </source>
</evidence>
<keyword evidence="1" id="KW-1133">Transmembrane helix</keyword>
<accession>A0A7R8R6K9</accession>
<keyword evidence="1" id="KW-0472">Membrane</keyword>
<dbReference type="Proteomes" id="UP000596247">
    <property type="component" value="Chromosome"/>
</dbReference>
<sequence>MASKEETKSFVMGFAIVVGVMVLGVALYAVTLGIRYFMAEPTGKVQMEESVTSGNAQIYSYNHFFDMCAAVQGYEQTLKVQQAMLVDATDDKVRIRSNIAAISGARSSLIAQYNADAGKIKTLARFKDDNLPNHLSESENTVCAQ</sequence>
<evidence type="ECO:0000313" key="3">
    <source>
        <dbReference type="Proteomes" id="UP000596247"/>
    </source>
</evidence>
<name>A0A7R8R6K9_9CAUD</name>
<keyword evidence="3" id="KW-1185">Reference proteome</keyword>
<feature type="transmembrane region" description="Helical" evidence="1">
    <location>
        <begin position="12"/>
        <end position="37"/>
    </location>
</feature>
<evidence type="ECO:0000256" key="1">
    <source>
        <dbReference type="SAM" id="Phobius"/>
    </source>
</evidence>
<proteinExistence type="predicted"/>
<dbReference type="EMBL" id="LR881104">
    <property type="protein sequence ID" value="CAD5236314.1"/>
    <property type="molecule type" value="Genomic_DNA"/>
</dbReference>
<protein>
    <submittedName>
        <fullName evidence="2">Uncharacterized protein</fullName>
    </submittedName>
</protein>
<keyword evidence="1" id="KW-0812">Transmembrane</keyword>
<gene>
    <name evidence="2" type="ORF">LLCLJKAH_00325</name>
</gene>